<accession>A0ABS1L572</accession>
<dbReference type="RefSeq" id="WP_201933450.1">
    <property type="nucleotide sequence ID" value="NZ_JAERSG010000001.1"/>
</dbReference>
<gene>
    <name evidence="3" type="ORF">JI751_03600</name>
</gene>
<dbReference type="CDD" id="cd07814">
    <property type="entry name" value="SRPBCC_CalC_Aha1-like"/>
    <property type="match status" value="1"/>
</dbReference>
<evidence type="ECO:0000313" key="3">
    <source>
        <dbReference type="EMBL" id="MBL0746682.1"/>
    </source>
</evidence>
<keyword evidence="4" id="KW-1185">Reference proteome</keyword>
<dbReference type="InterPro" id="IPR013538">
    <property type="entry name" value="ASHA1/2-like_C"/>
</dbReference>
<dbReference type="Pfam" id="PF08327">
    <property type="entry name" value="AHSA1"/>
    <property type="match status" value="1"/>
</dbReference>
<evidence type="ECO:0000259" key="2">
    <source>
        <dbReference type="Pfam" id="PF08327"/>
    </source>
</evidence>
<feature type="domain" description="Activator of Hsp90 ATPase homologue 1/2-like C-terminal" evidence="2">
    <location>
        <begin position="22"/>
        <end position="160"/>
    </location>
</feature>
<evidence type="ECO:0000313" key="4">
    <source>
        <dbReference type="Proteomes" id="UP000636918"/>
    </source>
</evidence>
<comment type="caution">
    <text evidence="3">The sequence shown here is derived from an EMBL/GenBank/DDBJ whole genome shotgun (WGS) entry which is preliminary data.</text>
</comment>
<dbReference type="Gene3D" id="3.30.530.20">
    <property type="match status" value="1"/>
</dbReference>
<dbReference type="EMBL" id="JAERSG010000001">
    <property type="protein sequence ID" value="MBL0746682.1"/>
    <property type="molecule type" value="Genomic_DNA"/>
</dbReference>
<protein>
    <submittedName>
        <fullName evidence="3">SRPBCC domain-containing protein</fullName>
    </submittedName>
</protein>
<name>A0ABS1L572_9ACTN</name>
<sequence>MPVTDVQHDLDALTLTITADFAAPVERVWEVYADPRQLERVWGPPSHPATFVDHELAPGERTTYYLTTPEGDHYYAYWDIQTVDGPDGFTFRDGFALDETFTPNPEMPESQQAYSFVPTDGGTRATYVSSYATAEALQTVLAMGVVEGASSALNQIDDLLASRAA</sequence>
<dbReference type="Proteomes" id="UP000636918">
    <property type="component" value="Unassembled WGS sequence"/>
</dbReference>
<dbReference type="InterPro" id="IPR023393">
    <property type="entry name" value="START-like_dom_sf"/>
</dbReference>
<proteinExistence type="inferred from homology"/>
<organism evidence="3 4">
    <name type="scientific">Nocardioides baculatus</name>
    <dbReference type="NCBI Taxonomy" id="2801337"/>
    <lineage>
        <taxon>Bacteria</taxon>
        <taxon>Bacillati</taxon>
        <taxon>Actinomycetota</taxon>
        <taxon>Actinomycetes</taxon>
        <taxon>Propionibacteriales</taxon>
        <taxon>Nocardioidaceae</taxon>
        <taxon>Nocardioides</taxon>
    </lineage>
</organism>
<comment type="similarity">
    <text evidence="1">Belongs to the AHA1 family.</text>
</comment>
<evidence type="ECO:0000256" key="1">
    <source>
        <dbReference type="ARBA" id="ARBA00006817"/>
    </source>
</evidence>
<dbReference type="SUPFAM" id="SSF55961">
    <property type="entry name" value="Bet v1-like"/>
    <property type="match status" value="1"/>
</dbReference>
<reference evidence="3 4" key="1">
    <citation type="submission" date="2021-01" db="EMBL/GenBank/DDBJ databases">
        <title>Genome seq and assembly of Nocardiodes sp. G10.</title>
        <authorList>
            <person name="Chhetri G."/>
        </authorList>
    </citation>
    <scope>NUCLEOTIDE SEQUENCE [LARGE SCALE GENOMIC DNA]</scope>
    <source>
        <strain evidence="3 4">G10</strain>
    </source>
</reference>